<dbReference type="EMBL" id="CP036267">
    <property type="protein sequence ID" value="QDT34192.1"/>
    <property type="molecule type" value="Genomic_DNA"/>
</dbReference>
<feature type="domain" description="DUF4350" evidence="2">
    <location>
        <begin position="35"/>
        <end position="242"/>
    </location>
</feature>
<protein>
    <recommendedName>
        <fullName evidence="2">DUF4350 domain-containing protein</fullName>
    </recommendedName>
</protein>
<keyword evidence="1" id="KW-1133">Transmembrane helix</keyword>
<name>A0A517QRD3_9PLAN</name>
<gene>
    <name evidence="3" type="ORF">Mal48_34520</name>
</gene>
<dbReference type="Pfam" id="PF14258">
    <property type="entry name" value="DUF4350"/>
    <property type="match status" value="1"/>
</dbReference>
<dbReference type="OrthoDB" id="279395at2"/>
<keyword evidence="1" id="KW-0812">Transmembrane</keyword>
<evidence type="ECO:0000313" key="4">
    <source>
        <dbReference type="Proteomes" id="UP000315724"/>
    </source>
</evidence>
<accession>A0A517QRD3</accession>
<reference evidence="3 4" key="1">
    <citation type="submission" date="2019-02" db="EMBL/GenBank/DDBJ databases">
        <title>Deep-cultivation of Planctomycetes and their phenomic and genomic characterization uncovers novel biology.</title>
        <authorList>
            <person name="Wiegand S."/>
            <person name="Jogler M."/>
            <person name="Boedeker C."/>
            <person name="Pinto D."/>
            <person name="Vollmers J."/>
            <person name="Rivas-Marin E."/>
            <person name="Kohn T."/>
            <person name="Peeters S.H."/>
            <person name="Heuer A."/>
            <person name="Rast P."/>
            <person name="Oberbeckmann S."/>
            <person name="Bunk B."/>
            <person name="Jeske O."/>
            <person name="Meyerdierks A."/>
            <person name="Storesund J.E."/>
            <person name="Kallscheuer N."/>
            <person name="Luecker S."/>
            <person name="Lage O.M."/>
            <person name="Pohl T."/>
            <person name="Merkel B.J."/>
            <person name="Hornburger P."/>
            <person name="Mueller R.-W."/>
            <person name="Bruemmer F."/>
            <person name="Labrenz M."/>
            <person name="Spormann A.M."/>
            <person name="Op den Camp H."/>
            <person name="Overmann J."/>
            <person name="Amann R."/>
            <person name="Jetten M.S.M."/>
            <person name="Mascher T."/>
            <person name="Medema M.H."/>
            <person name="Devos D.P."/>
            <person name="Kaster A.-K."/>
            <person name="Ovreas L."/>
            <person name="Rohde M."/>
            <person name="Galperin M.Y."/>
            <person name="Jogler C."/>
        </authorList>
    </citation>
    <scope>NUCLEOTIDE SEQUENCE [LARGE SCALE GENOMIC DNA]</scope>
    <source>
        <strain evidence="3 4">Mal48</strain>
    </source>
</reference>
<proteinExistence type="predicted"/>
<dbReference type="RefSeq" id="WP_145201746.1">
    <property type="nucleotide sequence ID" value="NZ_CP036267.1"/>
</dbReference>
<dbReference type="KEGG" id="tpol:Mal48_34520"/>
<evidence type="ECO:0000313" key="3">
    <source>
        <dbReference type="EMBL" id="QDT34192.1"/>
    </source>
</evidence>
<dbReference type="AlphaFoldDB" id="A0A517QRD3"/>
<evidence type="ECO:0000256" key="1">
    <source>
        <dbReference type="SAM" id="Phobius"/>
    </source>
</evidence>
<sequence length="413" mass="46194">MRIWRIETLWITLAFLVLLLGVWWIPGSASVKSDSYSSAFPGKRVFYQAMQRLGTDVHRSTDELIPRPGFEDRILILGPARYPSEQEWDDIFYEVLNGATLVFAASATDPFVEIPQFGLTITTQEILEEKAKLEELKKQGIDVELEEDGTELNESFLDAPSLSDLEDAVAETELVDHPVTWKSNAIFDLDSIDNWEVLLSSNDHPQVVRQEVGMGTVLFCASDEIFSNGAMVDSERALLAFRIVEATPVRGETFIDETLNSSGVPKVVGILFTPAFRPITLQLILIGVLFGWIGARRFGPVYESMYSRRRSIVEHANALGVLYFRAHAGAHSLESMYEFLKLELRSLYGNGFRVDDAAAVARQVRMEPAEVAELLKAVKMAIRRGDAKAISNSEAGRLLKQLSFLISRLRSDS</sequence>
<feature type="transmembrane region" description="Helical" evidence="1">
    <location>
        <begin position="279"/>
        <end position="299"/>
    </location>
</feature>
<organism evidence="3 4">
    <name type="scientific">Thalassoglobus polymorphus</name>
    <dbReference type="NCBI Taxonomy" id="2527994"/>
    <lineage>
        <taxon>Bacteria</taxon>
        <taxon>Pseudomonadati</taxon>
        <taxon>Planctomycetota</taxon>
        <taxon>Planctomycetia</taxon>
        <taxon>Planctomycetales</taxon>
        <taxon>Planctomycetaceae</taxon>
        <taxon>Thalassoglobus</taxon>
    </lineage>
</organism>
<keyword evidence="4" id="KW-1185">Reference proteome</keyword>
<dbReference type="Proteomes" id="UP000315724">
    <property type="component" value="Chromosome"/>
</dbReference>
<keyword evidence="1" id="KW-0472">Membrane</keyword>
<evidence type="ECO:0000259" key="2">
    <source>
        <dbReference type="Pfam" id="PF14258"/>
    </source>
</evidence>
<dbReference type="InterPro" id="IPR025646">
    <property type="entry name" value="DUF4350"/>
</dbReference>